<comment type="caution">
    <text evidence="1">The sequence shown here is derived from an EMBL/GenBank/DDBJ whole genome shotgun (WGS) entry which is preliminary data.</text>
</comment>
<name>A0ABR7CWD7_9BACT</name>
<dbReference type="Pfam" id="PF16389">
    <property type="entry name" value="DUF4998"/>
    <property type="match status" value="1"/>
</dbReference>
<evidence type="ECO:0008006" key="3">
    <source>
        <dbReference type="Google" id="ProtNLM"/>
    </source>
</evidence>
<keyword evidence="2" id="KW-1185">Reference proteome</keyword>
<dbReference type="Proteomes" id="UP000646484">
    <property type="component" value="Unassembled WGS sequence"/>
</dbReference>
<dbReference type="EMBL" id="JACOOH010000001">
    <property type="protein sequence ID" value="MBC5619909.1"/>
    <property type="molecule type" value="Genomic_DNA"/>
</dbReference>
<dbReference type="RefSeq" id="WP_186974775.1">
    <property type="nucleotide sequence ID" value="NZ_JACOOH010000001.1"/>
</dbReference>
<evidence type="ECO:0000313" key="2">
    <source>
        <dbReference type="Proteomes" id="UP000646484"/>
    </source>
</evidence>
<accession>A0ABR7CWD7</accession>
<organism evidence="1 2">
    <name type="scientific">Butyricimonas hominis</name>
    <dbReference type="NCBI Taxonomy" id="2763032"/>
    <lineage>
        <taxon>Bacteria</taxon>
        <taxon>Pseudomonadati</taxon>
        <taxon>Bacteroidota</taxon>
        <taxon>Bacteroidia</taxon>
        <taxon>Bacteroidales</taxon>
        <taxon>Odoribacteraceae</taxon>
        <taxon>Butyricimonas</taxon>
    </lineage>
</organism>
<evidence type="ECO:0000313" key="1">
    <source>
        <dbReference type="EMBL" id="MBC5619909.1"/>
    </source>
</evidence>
<reference evidence="1 2" key="1">
    <citation type="submission" date="2020-08" db="EMBL/GenBank/DDBJ databases">
        <title>Genome public.</title>
        <authorList>
            <person name="Liu C."/>
            <person name="Sun Q."/>
        </authorList>
    </citation>
    <scope>NUCLEOTIDE SEQUENCE [LARGE SCALE GENOMIC DNA]</scope>
    <source>
        <strain evidence="1 2">NSJ-56</strain>
    </source>
</reference>
<gene>
    <name evidence="1" type="ORF">H8S64_02230</name>
</gene>
<proteinExistence type="predicted"/>
<protein>
    <recommendedName>
        <fullName evidence="3">F5/8 type C domain-containing protein</fullName>
    </recommendedName>
</protein>
<sequence>MRTSFLKYVWVFVAVLGLLPACEDLEDTYSDYTGDGPVQYLTKIYDLQGEPKWLSVLLTWELKLDPGRTAILVEWTDDSTTYSQVIDKDARDFMITGLKNYEYACSVKAIEQKDGEVIGKSIGDPVYVRPFTYASEELTLFSQVVRKAYQVAGKKLFVLFEPWADNLISFQVGYFEKGNATEKFWTVEKVNNLPDGKVYAMIGENVDFTKPINVYRKGRIASIDNMELELQPVPLYFETPMFDAAFAAEVRSRLDLIGEIKQSDINDVEVLDIDYDQLSLVDVLHFPNLKELHLGRNRLLAAGTENVVKSVLTNQEESVAALEVIAGELGVKIYHYGNHYFNTVPDFFTAKNQVAELPEFSLLNTVGWDITVNPMDAMGYNSGLANLLQESDAYWSPQASEILRKHIIEIDMKESKRILGFKVGQAMTPPADVQTPDVLDIEFETGSGAWESAAFSRSVTVGTGKGETTIIYLDKSHSVKTAQKIRVTVADKFHKKGYNASYAYVDFYTVVLSSFMVIEGN</sequence>